<feature type="non-terminal residue" evidence="1">
    <location>
        <position position="1"/>
    </location>
</feature>
<comment type="caution">
    <text evidence="1">The sequence shown here is derived from an EMBL/GenBank/DDBJ whole genome shotgun (WGS) entry which is preliminary data.</text>
</comment>
<accession>X1S5P6</accession>
<sequence>LPCPMIEPREVQVVENGYEFSRCITFHNKAGPLRFADFRTRLAAEPFRPDTLNPTRQVEYMRQVRHLD</sequence>
<reference evidence="1" key="1">
    <citation type="journal article" date="2014" name="Front. Microbiol.">
        <title>High frequency of phylogenetically diverse reductive dehalogenase-homologous genes in deep subseafloor sedimentary metagenomes.</title>
        <authorList>
            <person name="Kawai M."/>
            <person name="Futagami T."/>
            <person name="Toyoda A."/>
            <person name="Takaki Y."/>
            <person name="Nishi S."/>
            <person name="Hori S."/>
            <person name="Arai W."/>
            <person name="Tsubouchi T."/>
            <person name="Morono Y."/>
            <person name="Uchiyama I."/>
            <person name="Ito T."/>
            <person name="Fujiyama A."/>
            <person name="Inagaki F."/>
            <person name="Takami H."/>
        </authorList>
    </citation>
    <scope>NUCLEOTIDE SEQUENCE</scope>
    <source>
        <strain evidence="1">Expedition CK06-06</strain>
    </source>
</reference>
<protein>
    <submittedName>
        <fullName evidence="1">Uncharacterized protein</fullName>
    </submittedName>
</protein>
<dbReference type="AlphaFoldDB" id="X1S5P6"/>
<organism evidence="1">
    <name type="scientific">marine sediment metagenome</name>
    <dbReference type="NCBI Taxonomy" id="412755"/>
    <lineage>
        <taxon>unclassified sequences</taxon>
        <taxon>metagenomes</taxon>
        <taxon>ecological metagenomes</taxon>
    </lineage>
</organism>
<gene>
    <name evidence="1" type="ORF">S12H4_37717</name>
</gene>
<dbReference type="EMBL" id="BARW01022633">
    <property type="protein sequence ID" value="GAI88228.1"/>
    <property type="molecule type" value="Genomic_DNA"/>
</dbReference>
<evidence type="ECO:0000313" key="1">
    <source>
        <dbReference type="EMBL" id="GAI88228.1"/>
    </source>
</evidence>
<proteinExistence type="predicted"/>
<name>X1S5P6_9ZZZZ</name>